<feature type="compositionally biased region" description="Polar residues" evidence="1">
    <location>
        <begin position="87"/>
        <end position="102"/>
    </location>
</feature>
<accession>A0AAE2CDU6</accession>
<gene>
    <name evidence="3" type="ORF">Salat_2260100</name>
</gene>
<dbReference type="PANTHER" id="PTHR37909:SF1">
    <property type="entry name" value="S-ADENOSYL-L-METHIONINE-DEPENDENT METHYLTRANSFERASES SUPERFAMILY PROTEIN"/>
    <property type="match status" value="1"/>
</dbReference>
<dbReference type="Gene3D" id="3.40.50.150">
    <property type="entry name" value="Vaccinia Virus protein VP39"/>
    <property type="match status" value="1"/>
</dbReference>
<proteinExistence type="predicted"/>
<feature type="region of interest" description="Disordered" evidence="1">
    <location>
        <begin position="60"/>
        <end position="104"/>
    </location>
</feature>
<feature type="region of interest" description="Disordered" evidence="1">
    <location>
        <begin position="1"/>
        <end position="23"/>
    </location>
</feature>
<feature type="domain" description="eIF3h C-terminal" evidence="2">
    <location>
        <begin position="218"/>
        <end position="280"/>
    </location>
</feature>
<comment type="caution">
    <text evidence="3">The sequence shown here is derived from an EMBL/GenBank/DDBJ whole genome shotgun (WGS) entry which is preliminary data.</text>
</comment>
<feature type="compositionally biased region" description="Basic and acidic residues" evidence="1">
    <location>
        <begin position="13"/>
        <end position="23"/>
    </location>
</feature>
<protein>
    <submittedName>
        <fullName evidence="3">Eukaryotic translation initiation factor 3 subunit H</fullName>
    </submittedName>
</protein>
<evidence type="ECO:0000313" key="3">
    <source>
        <dbReference type="EMBL" id="KAK4418473.1"/>
    </source>
</evidence>
<keyword evidence="3" id="KW-0648">Protein biosynthesis</keyword>
<organism evidence="3 4">
    <name type="scientific">Sesamum alatum</name>
    <dbReference type="NCBI Taxonomy" id="300844"/>
    <lineage>
        <taxon>Eukaryota</taxon>
        <taxon>Viridiplantae</taxon>
        <taxon>Streptophyta</taxon>
        <taxon>Embryophyta</taxon>
        <taxon>Tracheophyta</taxon>
        <taxon>Spermatophyta</taxon>
        <taxon>Magnoliopsida</taxon>
        <taxon>eudicotyledons</taxon>
        <taxon>Gunneridae</taxon>
        <taxon>Pentapetalae</taxon>
        <taxon>asterids</taxon>
        <taxon>lamiids</taxon>
        <taxon>Lamiales</taxon>
        <taxon>Pedaliaceae</taxon>
        <taxon>Sesamum</taxon>
    </lineage>
</organism>
<reference evidence="3" key="1">
    <citation type="submission" date="2020-06" db="EMBL/GenBank/DDBJ databases">
        <authorList>
            <person name="Li T."/>
            <person name="Hu X."/>
            <person name="Zhang T."/>
            <person name="Song X."/>
            <person name="Zhang H."/>
            <person name="Dai N."/>
            <person name="Sheng W."/>
            <person name="Hou X."/>
            <person name="Wei L."/>
        </authorList>
    </citation>
    <scope>NUCLEOTIDE SEQUENCE</scope>
    <source>
        <strain evidence="3">3651</strain>
        <tissue evidence="3">Leaf</tissue>
    </source>
</reference>
<keyword evidence="4" id="KW-1185">Reference proteome</keyword>
<name>A0AAE2CDU6_9LAMI</name>
<dbReference type="InterPro" id="IPR045810">
    <property type="entry name" value="eIF3h_C"/>
</dbReference>
<keyword evidence="3" id="KW-0396">Initiation factor</keyword>
<evidence type="ECO:0000313" key="4">
    <source>
        <dbReference type="Proteomes" id="UP001293254"/>
    </source>
</evidence>
<dbReference type="Pfam" id="PF19445">
    <property type="entry name" value="eIF3h_C"/>
    <property type="match status" value="2"/>
</dbReference>
<sequence>MATSEGAVAGNMAERRGAERQEVRKTNQVVAVGRVIGGLYIIDKNCFSNATIQVVPVPTLPTSSSIPESRPISYPSKSPTPSPPTTDNVATPDSPTSISPSVNPAEAPPVNKILLPWRILFLYNDPSRSNQGVLALKALKLSDSFMELYRSNNFTVEKLREKNLSWVDIFEEIPIKVSNSALVSAFMTELEAERIFRVNKHSSRHGFRKEGLKTWPGRMRAWEEPLPEEDPSNPIFKPIPEPSSLDSFLITNQITNYCNQINGVAGQSFSRLYLMKALHQAIIVAQLGKSEFLVLRSFRSTTPPPPEPPEKAGGSRLQEVLQPAAYLVLLLLAYALGYASHSQPRLSQAARDLVDHNSFSGQCSSPVPPAQVRQKLLDRVFNGTSPWENFPPDHVKNLLLPDWKKGWGSHGAVFENLIRRVRPKTIIEVGSFLGASATHMAELTRKLGLETQIICIDDFRGWPGYYDDGKSLKLLNGDSMLLFQFMKNVINVRASESIMFLPFSAGTALAGLCNWGIYGDLVEVDAAHDFHSAWADINNGYKVLGSGGVLFGHDYFLEVDNYGVRRAVDLFARLYGFRVDVDGEHWVLASP</sequence>
<dbReference type="PANTHER" id="PTHR37909">
    <property type="entry name" value="S-ADENOSYL-L-METHIONINE-DEPENDENT METHYLTRANSFERASES SUPERFAMILY PROTEIN"/>
    <property type="match status" value="1"/>
</dbReference>
<reference evidence="3" key="2">
    <citation type="journal article" date="2024" name="Plant">
        <title>Genomic evolution and insights into agronomic trait innovations of Sesamum species.</title>
        <authorList>
            <person name="Miao H."/>
            <person name="Wang L."/>
            <person name="Qu L."/>
            <person name="Liu H."/>
            <person name="Sun Y."/>
            <person name="Le M."/>
            <person name="Wang Q."/>
            <person name="Wei S."/>
            <person name="Zheng Y."/>
            <person name="Lin W."/>
            <person name="Duan Y."/>
            <person name="Cao H."/>
            <person name="Xiong S."/>
            <person name="Wang X."/>
            <person name="Wei L."/>
            <person name="Li C."/>
            <person name="Ma Q."/>
            <person name="Ju M."/>
            <person name="Zhao R."/>
            <person name="Li G."/>
            <person name="Mu C."/>
            <person name="Tian Q."/>
            <person name="Mei H."/>
            <person name="Zhang T."/>
            <person name="Gao T."/>
            <person name="Zhang H."/>
        </authorList>
    </citation>
    <scope>NUCLEOTIDE SEQUENCE</scope>
    <source>
        <strain evidence="3">3651</strain>
    </source>
</reference>
<feature type="domain" description="eIF3h C-terminal" evidence="2">
    <location>
        <begin position="130"/>
        <end position="194"/>
    </location>
</feature>
<evidence type="ECO:0000256" key="1">
    <source>
        <dbReference type="SAM" id="MobiDB-lite"/>
    </source>
</evidence>
<dbReference type="InterPro" id="IPR029063">
    <property type="entry name" value="SAM-dependent_MTases_sf"/>
</dbReference>
<dbReference type="AlphaFoldDB" id="A0AAE2CDU6"/>
<dbReference type="Proteomes" id="UP001293254">
    <property type="component" value="Unassembled WGS sequence"/>
</dbReference>
<dbReference type="Pfam" id="PF13578">
    <property type="entry name" value="Methyltransf_24"/>
    <property type="match status" value="1"/>
</dbReference>
<dbReference type="SUPFAM" id="SSF53335">
    <property type="entry name" value="S-adenosyl-L-methionine-dependent methyltransferases"/>
    <property type="match status" value="1"/>
</dbReference>
<dbReference type="EMBL" id="JACGWO010000009">
    <property type="protein sequence ID" value="KAK4418473.1"/>
    <property type="molecule type" value="Genomic_DNA"/>
</dbReference>
<dbReference type="GO" id="GO:0003743">
    <property type="term" value="F:translation initiation factor activity"/>
    <property type="evidence" value="ECO:0007669"/>
    <property type="project" value="UniProtKB-KW"/>
</dbReference>
<evidence type="ECO:0000259" key="2">
    <source>
        <dbReference type="Pfam" id="PF19445"/>
    </source>
</evidence>